<comment type="caution">
    <text evidence="2">The sequence shown here is derived from an EMBL/GenBank/DDBJ whole genome shotgun (WGS) entry which is preliminary data.</text>
</comment>
<dbReference type="SMART" id="SM00198">
    <property type="entry name" value="SCP"/>
    <property type="match status" value="1"/>
</dbReference>
<accession>A0ABQ9FV94</accession>
<dbReference type="Proteomes" id="UP001217089">
    <property type="component" value="Unassembled WGS sequence"/>
</dbReference>
<dbReference type="InterPro" id="IPR002413">
    <property type="entry name" value="V5_allergen-like"/>
</dbReference>
<dbReference type="InterPro" id="IPR001283">
    <property type="entry name" value="CRISP-related"/>
</dbReference>
<dbReference type="EMBL" id="JARBDR010000135">
    <property type="protein sequence ID" value="KAJ8321173.1"/>
    <property type="molecule type" value="Genomic_DNA"/>
</dbReference>
<dbReference type="PROSITE" id="PS01009">
    <property type="entry name" value="CRISP_1"/>
    <property type="match status" value="1"/>
</dbReference>
<dbReference type="InterPro" id="IPR014044">
    <property type="entry name" value="CAP_dom"/>
</dbReference>
<dbReference type="Pfam" id="PF00188">
    <property type="entry name" value="CAP"/>
    <property type="match status" value="1"/>
</dbReference>
<dbReference type="PANTHER" id="PTHR10334">
    <property type="entry name" value="CYSTEINE-RICH SECRETORY PROTEIN-RELATED"/>
    <property type="match status" value="1"/>
</dbReference>
<organism evidence="2 3">
    <name type="scientific">Tegillarca granosa</name>
    <name type="common">Malaysian cockle</name>
    <name type="synonym">Anadara granosa</name>
    <dbReference type="NCBI Taxonomy" id="220873"/>
    <lineage>
        <taxon>Eukaryota</taxon>
        <taxon>Metazoa</taxon>
        <taxon>Spiralia</taxon>
        <taxon>Lophotrochozoa</taxon>
        <taxon>Mollusca</taxon>
        <taxon>Bivalvia</taxon>
        <taxon>Autobranchia</taxon>
        <taxon>Pteriomorphia</taxon>
        <taxon>Arcoida</taxon>
        <taxon>Arcoidea</taxon>
        <taxon>Arcidae</taxon>
        <taxon>Tegillarca</taxon>
    </lineage>
</organism>
<protein>
    <recommendedName>
        <fullName evidence="1">SCP domain-containing protein</fullName>
    </recommendedName>
</protein>
<dbReference type="InterPro" id="IPR018244">
    <property type="entry name" value="Allrgn_V5/Tpx1_CS"/>
</dbReference>
<dbReference type="InterPro" id="IPR034113">
    <property type="entry name" value="SCP_GAPR1-like"/>
</dbReference>
<sequence>MTLHRKQNEKPQKLSDFIDDCVKAHNKCRKKHGVSNVKHSKDLSSYAQRWAEELAKTNNFQHSSCTLDGTRLGENIACKWSSGGGDYTGVEVTEQWYSEIKKHDFSCEPRTTGTGHFTQVVWKGTKEVGFGKAVAPGGKVYVVGSYRPAGNLIGTYTENVFAPK</sequence>
<keyword evidence="3" id="KW-1185">Reference proteome</keyword>
<dbReference type="PRINTS" id="PR00838">
    <property type="entry name" value="V5ALLERGEN"/>
</dbReference>
<dbReference type="SUPFAM" id="SSF55797">
    <property type="entry name" value="PR-1-like"/>
    <property type="match status" value="1"/>
</dbReference>
<evidence type="ECO:0000313" key="2">
    <source>
        <dbReference type="EMBL" id="KAJ8321173.1"/>
    </source>
</evidence>
<gene>
    <name evidence="2" type="ORF">KUTeg_001298</name>
</gene>
<dbReference type="InterPro" id="IPR035940">
    <property type="entry name" value="CAP_sf"/>
</dbReference>
<name>A0ABQ9FV94_TEGGR</name>
<reference evidence="2 3" key="1">
    <citation type="submission" date="2022-12" db="EMBL/GenBank/DDBJ databases">
        <title>Chromosome-level genome of Tegillarca granosa.</title>
        <authorList>
            <person name="Kim J."/>
        </authorList>
    </citation>
    <scope>NUCLEOTIDE SEQUENCE [LARGE SCALE GENOMIC DNA]</scope>
    <source>
        <strain evidence="2">Teg-2019</strain>
        <tissue evidence="2">Adductor muscle</tissue>
    </source>
</reference>
<dbReference type="CDD" id="cd05382">
    <property type="entry name" value="CAP_GAPR1-like"/>
    <property type="match status" value="1"/>
</dbReference>
<feature type="domain" description="SCP" evidence="1">
    <location>
        <begin position="16"/>
        <end position="154"/>
    </location>
</feature>
<dbReference type="PRINTS" id="PR00837">
    <property type="entry name" value="V5TPXLIKE"/>
</dbReference>
<proteinExistence type="predicted"/>
<evidence type="ECO:0000313" key="3">
    <source>
        <dbReference type="Proteomes" id="UP001217089"/>
    </source>
</evidence>
<evidence type="ECO:0000259" key="1">
    <source>
        <dbReference type="SMART" id="SM00198"/>
    </source>
</evidence>
<dbReference type="Gene3D" id="3.40.33.10">
    <property type="entry name" value="CAP"/>
    <property type="match status" value="1"/>
</dbReference>